<dbReference type="EMBL" id="ASHM01035248">
    <property type="protein sequence ID" value="PNX79070.1"/>
    <property type="molecule type" value="Genomic_DNA"/>
</dbReference>
<feature type="non-terminal residue" evidence="1">
    <location>
        <position position="1"/>
    </location>
</feature>
<evidence type="ECO:0000313" key="1">
    <source>
        <dbReference type="EMBL" id="PNX79070.1"/>
    </source>
</evidence>
<reference evidence="1 2" key="1">
    <citation type="journal article" date="2014" name="Am. J. Bot.">
        <title>Genome assembly and annotation for red clover (Trifolium pratense; Fabaceae).</title>
        <authorList>
            <person name="Istvanek J."/>
            <person name="Jaros M."/>
            <person name="Krenek A."/>
            <person name="Repkova J."/>
        </authorList>
    </citation>
    <scope>NUCLEOTIDE SEQUENCE [LARGE SCALE GENOMIC DNA]</scope>
    <source>
        <strain evidence="2">cv. Tatra</strain>
        <tissue evidence="1">Young leaves</tissue>
    </source>
</reference>
<organism evidence="1 2">
    <name type="scientific">Trifolium pratense</name>
    <name type="common">Red clover</name>
    <dbReference type="NCBI Taxonomy" id="57577"/>
    <lineage>
        <taxon>Eukaryota</taxon>
        <taxon>Viridiplantae</taxon>
        <taxon>Streptophyta</taxon>
        <taxon>Embryophyta</taxon>
        <taxon>Tracheophyta</taxon>
        <taxon>Spermatophyta</taxon>
        <taxon>Magnoliopsida</taxon>
        <taxon>eudicotyledons</taxon>
        <taxon>Gunneridae</taxon>
        <taxon>Pentapetalae</taxon>
        <taxon>rosids</taxon>
        <taxon>fabids</taxon>
        <taxon>Fabales</taxon>
        <taxon>Fabaceae</taxon>
        <taxon>Papilionoideae</taxon>
        <taxon>50 kb inversion clade</taxon>
        <taxon>NPAAA clade</taxon>
        <taxon>Hologalegina</taxon>
        <taxon>IRL clade</taxon>
        <taxon>Trifolieae</taxon>
        <taxon>Trifolium</taxon>
    </lineage>
</organism>
<accession>A0A2K3LKK3</accession>
<dbReference type="Proteomes" id="UP000236291">
    <property type="component" value="Unassembled WGS sequence"/>
</dbReference>
<comment type="caution">
    <text evidence="1">The sequence shown here is derived from an EMBL/GenBank/DDBJ whole genome shotgun (WGS) entry which is preliminary data.</text>
</comment>
<sequence length="64" mass="7178">RLADRIEHSKKVDFYGGFVRCGPKKDGFHGGLKEMVSVGGREDGEWFHHSGFVNNERKGDGTIE</sequence>
<evidence type="ECO:0000313" key="2">
    <source>
        <dbReference type="Proteomes" id="UP000236291"/>
    </source>
</evidence>
<reference evidence="1 2" key="2">
    <citation type="journal article" date="2017" name="Front. Plant Sci.">
        <title>Gene Classification and Mining of Molecular Markers Useful in Red Clover (Trifolium pratense) Breeding.</title>
        <authorList>
            <person name="Istvanek J."/>
            <person name="Dluhosova J."/>
            <person name="Dluhos P."/>
            <person name="Patkova L."/>
            <person name="Nedelnik J."/>
            <person name="Repkova J."/>
        </authorList>
    </citation>
    <scope>NUCLEOTIDE SEQUENCE [LARGE SCALE GENOMIC DNA]</scope>
    <source>
        <strain evidence="2">cv. Tatra</strain>
        <tissue evidence="1">Young leaves</tissue>
    </source>
</reference>
<name>A0A2K3LKK3_TRIPR</name>
<protein>
    <submittedName>
        <fullName evidence="1">Uncharacterized protein</fullName>
    </submittedName>
</protein>
<dbReference type="AlphaFoldDB" id="A0A2K3LKK3"/>
<proteinExistence type="predicted"/>
<gene>
    <name evidence="1" type="ORF">L195_g035053</name>
</gene>